<organism evidence="7 8">
    <name type="scientific">Pedococcus aerophilus</name>
    <dbReference type="NCBI Taxonomy" id="436356"/>
    <lineage>
        <taxon>Bacteria</taxon>
        <taxon>Bacillati</taxon>
        <taxon>Actinomycetota</taxon>
        <taxon>Actinomycetes</taxon>
        <taxon>Micrococcales</taxon>
        <taxon>Intrasporangiaceae</taxon>
        <taxon>Pedococcus</taxon>
    </lineage>
</organism>
<dbReference type="RefSeq" id="WP_344189241.1">
    <property type="nucleotide sequence ID" value="NZ_BAAARN010000001.1"/>
</dbReference>
<gene>
    <name evidence="7" type="ORF">GCM10009867_01220</name>
</gene>
<feature type="transmembrane region" description="Helical" evidence="5">
    <location>
        <begin position="83"/>
        <end position="105"/>
    </location>
</feature>
<evidence type="ECO:0000256" key="2">
    <source>
        <dbReference type="ARBA" id="ARBA00022692"/>
    </source>
</evidence>
<evidence type="ECO:0000313" key="7">
    <source>
        <dbReference type="EMBL" id="GAA2730247.1"/>
    </source>
</evidence>
<dbReference type="InterPro" id="IPR003807">
    <property type="entry name" value="DUF202"/>
</dbReference>
<sequence length="106" mass="11003">MSPIPQRSALQPERTALAWQRTAMTALVCFVPLVVVALRLDLPVVAGGGGVAMVVSGVLVFSVRTRLRQLADDDRGYSPAPPLVQVAAVTVLCAVGGVAVGIAQLR</sequence>
<evidence type="ECO:0000256" key="5">
    <source>
        <dbReference type="SAM" id="Phobius"/>
    </source>
</evidence>
<reference evidence="7 8" key="1">
    <citation type="journal article" date="2019" name="Int. J. Syst. Evol. Microbiol.">
        <title>The Global Catalogue of Microorganisms (GCM) 10K type strain sequencing project: providing services to taxonomists for standard genome sequencing and annotation.</title>
        <authorList>
            <consortium name="The Broad Institute Genomics Platform"/>
            <consortium name="The Broad Institute Genome Sequencing Center for Infectious Disease"/>
            <person name="Wu L."/>
            <person name="Ma J."/>
        </authorList>
    </citation>
    <scope>NUCLEOTIDE SEQUENCE [LARGE SCALE GENOMIC DNA]</scope>
    <source>
        <strain evidence="7 8">JCM 16378</strain>
    </source>
</reference>
<evidence type="ECO:0000313" key="8">
    <source>
        <dbReference type="Proteomes" id="UP001501326"/>
    </source>
</evidence>
<evidence type="ECO:0000259" key="6">
    <source>
        <dbReference type="Pfam" id="PF02656"/>
    </source>
</evidence>
<feature type="transmembrane region" description="Helical" evidence="5">
    <location>
        <begin position="21"/>
        <end position="38"/>
    </location>
</feature>
<keyword evidence="3 5" id="KW-1133">Transmembrane helix</keyword>
<evidence type="ECO:0000256" key="4">
    <source>
        <dbReference type="ARBA" id="ARBA00023136"/>
    </source>
</evidence>
<feature type="transmembrane region" description="Helical" evidence="5">
    <location>
        <begin position="44"/>
        <end position="63"/>
    </location>
</feature>
<evidence type="ECO:0000256" key="3">
    <source>
        <dbReference type="ARBA" id="ARBA00022989"/>
    </source>
</evidence>
<accession>A0ABN3UCH5</accession>
<feature type="domain" description="DUF202" evidence="6">
    <location>
        <begin position="7"/>
        <end position="65"/>
    </location>
</feature>
<dbReference type="Proteomes" id="UP001501326">
    <property type="component" value="Unassembled WGS sequence"/>
</dbReference>
<protein>
    <recommendedName>
        <fullName evidence="6">DUF202 domain-containing protein</fullName>
    </recommendedName>
</protein>
<dbReference type="Pfam" id="PF02656">
    <property type="entry name" value="DUF202"/>
    <property type="match status" value="1"/>
</dbReference>
<keyword evidence="4 5" id="KW-0472">Membrane</keyword>
<proteinExistence type="predicted"/>
<keyword evidence="2 5" id="KW-0812">Transmembrane</keyword>
<comment type="caution">
    <text evidence="7">The sequence shown here is derived from an EMBL/GenBank/DDBJ whole genome shotgun (WGS) entry which is preliminary data.</text>
</comment>
<comment type="subcellular location">
    <subcellularLocation>
        <location evidence="1">Endomembrane system</location>
        <topology evidence="1">Multi-pass membrane protein</topology>
    </subcellularLocation>
</comment>
<dbReference type="EMBL" id="BAAARN010000001">
    <property type="protein sequence ID" value="GAA2730247.1"/>
    <property type="molecule type" value="Genomic_DNA"/>
</dbReference>
<name>A0ABN3UCH5_9MICO</name>
<evidence type="ECO:0000256" key="1">
    <source>
        <dbReference type="ARBA" id="ARBA00004127"/>
    </source>
</evidence>
<keyword evidence="8" id="KW-1185">Reference proteome</keyword>